<dbReference type="AlphaFoldDB" id="A0A1X9LRC8"/>
<sequence>MAFPSFEDDASILLATLRSKEGARTSVRSVIGTWDMINVDVPSREMIESAAGALQRGGLIAIDDDWALRPTAEGARILRTPRRVSMRGLPSAVRELLPPLAPDPAVVLPAEVYDAALADYLRPRPPLRTVLWRALTRRSDVGGGTPGRG</sequence>
<name>A0A1X9LRC8_9MICO</name>
<gene>
    <name evidence="1" type="ORF">B5808_17845</name>
</gene>
<dbReference type="RefSeq" id="WP_085021016.1">
    <property type="nucleotide sequence ID" value="NZ_BMHD01000001.1"/>
</dbReference>
<dbReference type="KEGG" id="cphy:B5808_17845"/>
<keyword evidence="2" id="KW-1185">Reference proteome</keyword>
<accession>A0A1X9LRC8</accession>
<evidence type="ECO:0000313" key="1">
    <source>
        <dbReference type="EMBL" id="ARJ06878.1"/>
    </source>
</evidence>
<dbReference type="EMBL" id="CP020715">
    <property type="protein sequence ID" value="ARJ06878.1"/>
    <property type="molecule type" value="Genomic_DNA"/>
</dbReference>
<reference evidence="1 2" key="1">
    <citation type="submission" date="2017-04" db="EMBL/GenBank/DDBJ databases">
        <authorList>
            <person name="Afonso C.L."/>
            <person name="Miller P.J."/>
            <person name="Scott M.A."/>
            <person name="Spackman E."/>
            <person name="Goraichik I."/>
            <person name="Dimitrov K.M."/>
            <person name="Suarez D.L."/>
            <person name="Swayne D.E."/>
        </authorList>
    </citation>
    <scope>NUCLEOTIDE SEQUENCE [LARGE SCALE GENOMIC DNA]</scope>
    <source>
        <strain evidence="2">XA(T)</strain>
    </source>
</reference>
<organism evidence="1 2">
    <name type="scientific">Cnuibacter physcomitrellae</name>
    <dbReference type="NCBI Taxonomy" id="1619308"/>
    <lineage>
        <taxon>Bacteria</taxon>
        <taxon>Bacillati</taxon>
        <taxon>Actinomycetota</taxon>
        <taxon>Actinomycetes</taxon>
        <taxon>Micrococcales</taxon>
        <taxon>Microbacteriaceae</taxon>
        <taxon>Cnuibacter</taxon>
    </lineage>
</organism>
<evidence type="ECO:0000313" key="2">
    <source>
        <dbReference type="Proteomes" id="UP000192775"/>
    </source>
</evidence>
<protein>
    <submittedName>
        <fullName evidence="1">Uncharacterized protein</fullName>
    </submittedName>
</protein>
<dbReference type="Proteomes" id="UP000192775">
    <property type="component" value="Chromosome"/>
</dbReference>
<proteinExistence type="predicted"/>